<dbReference type="Gene3D" id="3.40.50.300">
    <property type="entry name" value="P-loop containing nucleotide triphosphate hydrolases"/>
    <property type="match status" value="1"/>
</dbReference>
<gene>
    <name evidence="2" type="ORF">POF50_003285</name>
</gene>
<organism evidence="2">
    <name type="scientific">Streptantibioticus silvisoli</name>
    <dbReference type="NCBI Taxonomy" id="2705255"/>
    <lineage>
        <taxon>Bacteria</taxon>
        <taxon>Bacillati</taxon>
        <taxon>Actinomycetota</taxon>
        <taxon>Actinomycetes</taxon>
        <taxon>Kitasatosporales</taxon>
        <taxon>Streptomycetaceae</taxon>
        <taxon>Streptantibioticus</taxon>
    </lineage>
</organism>
<dbReference type="SUPFAM" id="SSF52540">
    <property type="entry name" value="P-loop containing nucleoside triphosphate hydrolases"/>
    <property type="match status" value="1"/>
</dbReference>
<dbReference type="Pfam" id="PF13521">
    <property type="entry name" value="AAA_28"/>
    <property type="match status" value="1"/>
</dbReference>
<dbReference type="AlphaFoldDB" id="A0AA90GUU2"/>
<evidence type="ECO:0000313" key="2">
    <source>
        <dbReference type="EMBL" id="MDI5968379.1"/>
    </source>
</evidence>
<reference evidence="2" key="1">
    <citation type="submission" date="2023-05" db="EMBL/GenBank/DDBJ databases">
        <title>Streptantibioticus silvisoli sp. nov., acidotolerant actinomycetes 1 from pine litter.</title>
        <authorList>
            <person name="Swiecimska M."/>
            <person name="Golinska P."/>
            <person name="Sangal V."/>
            <person name="Wachnowicz B."/>
            <person name="Goodfellow M."/>
        </authorList>
    </citation>
    <scope>NUCLEOTIDE SEQUENCE</scope>
    <source>
        <strain evidence="2">SL13</strain>
    </source>
</reference>
<comment type="caution">
    <text evidence="2">The sequence shown here is derived from an EMBL/GenBank/DDBJ whole genome shotgun (WGS) entry which is preliminary data.</text>
</comment>
<proteinExistence type="predicted"/>
<dbReference type="RefSeq" id="WP_271313105.1">
    <property type="nucleotide sequence ID" value="NZ_JABXJJ020000003.1"/>
</dbReference>
<sequence>MVTTLHIGIAGTHHTGKTTLARRIEMELRATGLTVTRTGGLAKRAAALGFPKMTRHTTASTEWIITAGAADVLQAELAADVVIVDRTPHDAIAYLLAAHRHRDEPIPPAELDRLLLLAGLHTRPAIYLATVLDPAIPLVTPTGKDPDWTDTAFRTDVDRQLHQLLDGRGIAHLSVGSDDHAQGVRAAVEAIANATVTA</sequence>
<dbReference type="InterPro" id="IPR027417">
    <property type="entry name" value="P-loop_NTPase"/>
</dbReference>
<name>A0AA90GUU2_9ACTN</name>
<protein>
    <submittedName>
        <fullName evidence="2">AAA family ATPase</fullName>
    </submittedName>
</protein>
<dbReference type="InterPro" id="IPR038727">
    <property type="entry name" value="NadR/Ttd14_AAA_dom"/>
</dbReference>
<evidence type="ECO:0000259" key="1">
    <source>
        <dbReference type="Pfam" id="PF13521"/>
    </source>
</evidence>
<accession>A0AA90GUU2</accession>
<dbReference type="EMBL" id="JABXJJ020000003">
    <property type="protein sequence ID" value="MDI5968379.1"/>
    <property type="molecule type" value="Genomic_DNA"/>
</dbReference>
<feature type="domain" description="NadR/Ttd14 AAA" evidence="1">
    <location>
        <begin position="7"/>
        <end position="180"/>
    </location>
</feature>